<evidence type="ECO:0000313" key="13">
    <source>
        <dbReference type="EMBL" id="KAF3695429.1"/>
    </source>
</evidence>
<evidence type="ECO:0000313" key="14">
    <source>
        <dbReference type="Proteomes" id="UP000503349"/>
    </source>
</evidence>
<dbReference type="GO" id="GO:0000149">
    <property type="term" value="F:SNARE binding"/>
    <property type="evidence" value="ECO:0007669"/>
    <property type="project" value="TreeGrafter"/>
</dbReference>
<evidence type="ECO:0000256" key="1">
    <source>
        <dbReference type="ARBA" id="ARBA00004299"/>
    </source>
</evidence>
<gene>
    <name evidence="13" type="ORF">EXN66_Car011105</name>
</gene>
<evidence type="ECO:0000256" key="8">
    <source>
        <dbReference type="SAM" id="MobiDB-lite"/>
    </source>
</evidence>
<evidence type="ECO:0000256" key="4">
    <source>
        <dbReference type="ARBA" id="ARBA00008334"/>
    </source>
</evidence>
<feature type="region of interest" description="Disordered" evidence="8">
    <location>
        <begin position="1"/>
        <end position="29"/>
    </location>
</feature>
<dbReference type="InterPro" id="IPR036174">
    <property type="entry name" value="Znf_Sec23_Sec24_sf"/>
</dbReference>
<comment type="similarity">
    <text evidence="4">Belongs to the SEC23/SEC24 family. SEC24 subfamily.</text>
</comment>
<dbReference type="Pfam" id="PF08033">
    <property type="entry name" value="Sec23_BS"/>
    <property type="match status" value="1"/>
</dbReference>
<evidence type="ECO:0000259" key="11">
    <source>
        <dbReference type="Pfam" id="PF04815"/>
    </source>
</evidence>
<dbReference type="SUPFAM" id="SSF82754">
    <property type="entry name" value="C-terminal, gelsolin-like domain of Sec23/24"/>
    <property type="match status" value="1"/>
</dbReference>
<dbReference type="Pfam" id="PF04811">
    <property type="entry name" value="Sec23_trunk"/>
    <property type="match status" value="1"/>
</dbReference>
<organism evidence="13 14">
    <name type="scientific">Channa argus</name>
    <name type="common">Northern snakehead</name>
    <name type="synonym">Ophicephalus argus</name>
    <dbReference type="NCBI Taxonomy" id="215402"/>
    <lineage>
        <taxon>Eukaryota</taxon>
        <taxon>Metazoa</taxon>
        <taxon>Chordata</taxon>
        <taxon>Craniata</taxon>
        <taxon>Vertebrata</taxon>
        <taxon>Euteleostomi</taxon>
        <taxon>Actinopterygii</taxon>
        <taxon>Neopterygii</taxon>
        <taxon>Teleostei</taxon>
        <taxon>Neoteleostei</taxon>
        <taxon>Acanthomorphata</taxon>
        <taxon>Anabantaria</taxon>
        <taxon>Anabantiformes</taxon>
        <taxon>Channoidei</taxon>
        <taxon>Channidae</taxon>
        <taxon>Channa</taxon>
    </lineage>
</organism>
<dbReference type="Pfam" id="PF04810">
    <property type="entry name" value="zf-Sec23_Sec24"/>
    <property type="match status" value="1"/>
</dbReference>
<dbReference type="Gene3D" id="1.20.120.730">
    <property type="entry name" value="Sec23/Sec24 helical domain"/>
    <property type="match status" value="1"/>
</dbReference>
<proteinExistence type="inferred from homology"/>
<dbReference type="InterPro" id="IPR029006">
    <property type="entry name" value="ADF-H/Gelsolin-like_dom_sf"/>
</dbReference>
<evidence type="ECO:0000256" key="6">
    <source>
        <dbReference type="ARBA" id="ARBA00022927"/>
    </source>
</evidence>
<evidence type="ECO:0000259" key="9">
    <source>
        <dbReference type="Pfam" id="PF04810"/>
    </source>
</evidence>
<name>A0A6G1PYY7_CHAAH</name>
<reference evidence="13 14" key="1">
    <citation type="submission" date="2019-02" db="EMBL/GenBank/DDBJ databases">
        <title>Opniocepnalus argus genome.</title>
        <authorList>
            <person name="Zhou C."/>
            <person name="Xiao S."/>
        </authorList>
    </citation>
    <scope>NUCLEOTIDE SEQUENCE [LARGE SCALE GENOMIC DNA]</scope>
    <source>
        <strain evidence="13">OARG1902GOOAL</strain>
        <tissue evidence="13">Muscle</tissue>
    </source>
</reference>
<feature type="domain" description="Sec23/Sec24 beta-sandwich" evidence="12">
    <location>
        <begin position="662"/>
        <end position="746"/>
    </location>
</feature>
<evidence type="ECO:0000256" key="2">
    <source>
        <dbReference type="ARBA" id="ARBA00004397"/>
    </source>
</evidence>
<dbReference type="GO" id="GO:0006886">
    <property type="term" value="P:intracellular protein transport"/>
    <property type="evidence" value="ECO:0007669"/>
    <property type="project" value="InterPro"/>
</dbReference>
<evidence type="ECO:0000256" key="7">
    <source>
        <dbReference type="ARBA" id="ARBA00023329"/>
    </source>
</evidence>
<dbReference type="InterPro" id="IPR036465">
    <property type="entry name" value="vWFA_dom_sf"/>
</dbReference>
<keyword evidence="14" id="KW-1185">Reference proteome</keyword>
<feature type="domain" description="Sec23/Sec24 helical" evidence="11">
    <location>
        <begin position="760"/>
        <end position="858"/>
    </location>
</feature>
<dbReference type="InterPro" id="IPR036175">
    <property type="entry name" value="Sec23/24_helical_dom_sf"/>
</dbReference>
<dbReference type="GO" id="GO:0005789">
    <property type="term" value="C:endoplasmic reticulum membrane"/>
    <property type="evidence" value="ECO:0007669"/>
    <property type="project" value="UniProtKB-SubCell"/>
</dbReference>
<dbReference type="GO" id="GO:0030127">
    <property type="term" value="C:COPII vesicle coat"/>
    <property type="evidence" value="ECO:0007669"/>
    <property type="project" value="InterPro"/>
</dbReference>
<protein>
    <submittedName>
        <fullName evidence="13">Protein transport protein Sec24C</fullName>
    </submittedName>
</protein>
<dbReference type="InterPro" id="IPR050550">
    <property type="entry name" value="SEC23_SEC24_subfamily"/>
</dbReference>
<dbReference type="Proteomes" id="UP000503349">
    <property type="component" value="Chromosome 11"/>
</dbReference>
<dbReference type="GO" id="GO:0005829">
    <property type="term" value="C:cytosol"/>
    <property type="evidence" value="ECO:0007669"/>
    <property type="project" value="UniProtKB-SubCell"/>
</dbReference>
<dbReference type="PANTHER" id="PTHR13803">
    <property type="entry name" value="SEC24-RELATED PROTEIN"/>
    <property type="match status" value="1"/>
</dbReference>
<dbReference type="InterPro" id="IPR012990">
    <property type="entry name" value="Beta-sandwich_Sec23_24"/>
</dbReference>
<feature type="domain" description="Zinc finger Sec23/Sec24-type" evidence="9">
    <location>
        <begin position="347"/>
        <end position="382"/>
    </location>
</feature>
<evidence type="ECO:0000259" key="10">
    <source>
        <dbReference type="Pfam" id="PF04811"/>
    </source>
</evidence>
<dbReference type="InterPro" id="IPR006895">
    <property type="entry name" value="Znf_Sec23_Sec24"/>
</dbReference>
<dbReference type="Pfam" id="PF04815">
    <property type="entry name" value="Sec23_helical"/>
    <property type="match status" value="1"/>
</dbReference>
<dbReference type="SUPFAM" id="SSF53300">
    <property type="entry name" value="vWA-like"/>
    <property type="match status" value="1"/>
</dbReference>
<dbReference type="InterPro" id="IPR036180">
    <property type="entry name" value="Gelsolin-like_dom_sf"/>
</dbReference>
<dbReference type="EMBL" id="CM015722">
    <property type="protein sequence ID" value="KAF3695429.1"/>
    <property type="molecule type" value="Genomic_DNA"/>
</dbReference>
<dbReference type="Gene3D" id="2.30.30.380">
    <property type="entry name" value="Zn-finger domain of Sec23/24"/>
    <property type="match status" value="1"/>
</dbReference>
<dbReference type="SUPFAM" id="SSF82919">
    <property type="entry name" value="Zn-finger domain of Sec23/24"/>
    <property type="match status" value="1"/>
</dbReference>
<keyword evidence="6" id="KW-0653">Protein transport</keyword>
<dbReference type="InterPro" id="IPR006896">
    <property type="entry name" value="Sec23/24_trunk_dom"/>
</dbReference>
<keyword evidence="5" id="KW-0813">Transport</keyword>
<comment type="subcellular location">
    <subcellularLocation>
        <location evidence="3">Cytoplasm</location>
        <location evidence="3">Cytosol</location>
    </subcellularLocation>
    <subcellularLocation>
        <location evidence="1">Cytoplasmic vesicle</location>
        <location evidence="1">COPII-coated vesicle membrane</location>
        <topology evidence="1">Peripheral membrane protein</topology>
        <orientation evidence="1">Cytoplasmic side</orientation>
    </subcellularLocation>
    <subcellularLocation>
        <location evidence="2">Endoplasmic reticulum membrane</location>
        <topology evidence="2">Peripheral membrane protein</topology>
        <orientation evidence="2">Cytoplasmic side</orientation>
    </subcellularLocation>
</comment>
<dbReference type="SUPFAM" id="SSF81995">
    <property type="entry name" value="beta-sandwich domain of Sec23/24"/>
    <property type="match status" value="1"/>
</dbReference>
<evidence type="ECO:0000259" key="12">
    <source>
        <dbReference type="Pfam" id="PF08033"/>
    </source>
</evidence>
<dbReference type="GO" id="GO:0090110">
    <property type="term" value="P:COPII-coated vesicle cargo loading"/>
    <property type="evidence" value="ECO:0007669"/>
    <property type="project" value="TreeGrafter"/>
</dbReference>
<evidence type="ECO:0000256" key="3">
    <source>
        <dbReference type="ARBA" id="ARBA00004514"/>
    </source>
</evidence>
<keyword evidence="7" id="KW-0968">Cytoplasmic vesicle</keyword>
<dbReference type="SUPFAM" id="SSF81811">
    <property type="entry name" value="Helical domain of Sec23/24"/>
    <property type="match status" value="1"/>
</dbReference>
<dbReference type="PANTHER" id="PTHR13803:SF29">
    <property type="entry name" value="PROTEIN TRANSPORT PROTEIN SEC24C"/>
    <property type="match status" value="1"/>
</dbReference>
<dbReference type="GO" id="GO:0070971">
    <property type="term" value="C:endoplasmic reticulum exit site"/>
    <property type="evidence" value="ECO:0007669"/>
    <property type="project" value="TreeGrafter"/>
</dbReference>
<feature type="domain" description="Sec23/Sec24 trunk" evidence="10">
    <location>
        <begin position="418"/>
        <end position="657"/>
    </location>
</feature>
<reference evidence="14" key="2">
    <citation type="submission" date="2019-02" db="EMBL/GenBank/DDBJ databases">
        <title>Opniocepnalus argus Var Kimnra genome.</title>
        <authorList>
            <person name="Zhou C."/>
            <person name="Xiao S."/>
        </authorList>
    </citation>
    <scope>NUCLEOTIDE SEQUENCE [LARGE SCALE GENOMIC DNA]</scope>
</reference>
<dbReference type="Gene3D" id="2.60.40.1670">
    <property type="entry name" value="beta-sandwich domain of Sec23/24"/>
    <property type="match status" value="1"/>
</dbReference>
<dbReference type="GO" id="GO:0008270">
    <property type="term" value="F:zinc ion binding"/>
    <property type="evidence" value="ECO:0007669"/>
    <property type="project" value="InterPro"/>
</dbReference>
<dbReference type="Gene3D" id="3.40.50.410">
    <property type="entry name" value="von Willebrand factor, type A domain"/>
    <property type="match status" value="1"/>
</dbReference>
<accession>A0A6G1PYY7</accession>
<dbReference type="AlphaFoldDB" id="A0A6G1PYY7"/>
<evidence type="ECO:0000256" key="5">
    <source>
        <dbReference type="ARBA" id="ARBA00022448"/>
    </source>
</evidence>
<dbReference type="Gene3D" id="3.40.20.10">
    <property type="entry name" value="Severin"/>
    <property type="match status" value="1"/>
</dbReference>
<dbReference type="InterPro" id="IPR006900">
    <property type="entry name" value="Sec23/24_helical_dom"/>
</dbReference>
<sequence>MMDVDTAGQSQTPGLNGKPTASPLGPLYDPLPRFQHLSLDSPSDQKHCYEHLQVSSQGFHRDLDTRSSRNSMIYRNNVAQSVQQVSPEAQVSSIVPGASQGRNIPPSFLPLMKEGTQPSKPYQMPSCSPHSPYQAISPPFPYMQRGLLNGPQSPHEKHLPISPLTFQQCANRSPQSPQDVFEGTNAQTADSAGYIHNRAALPSSPIQQHAQWTCSPHTRGTMNTFIPAQDRNIMPQSPNSESRYGLDPELLPSAVKVMAEDRAEWEGKVFVSEAFYSLPPLATTSCIIEDRGNASPFAIRSTSYCVPSEGQTALLGRLPLGALLTPLANQNAGEKPLPVCREPDCVVGCSCCGAAMCPAMDWQDCGQRFYCPFCGKLSEVPWQHYQPTKGVDGCRVDKDKRPELSMGSYEILHSEKGEPAALLLVIDVSASALRGGHLEFVTQQIQTLLTSLNGEGDDAWSDVRVGLMTYDSRIHLYDLSPVLSRPHMLVIAETEELQLPVREGLLVSLKDCIHSINSVLQLIPQFSLECGDSGGVPIELSVRAGLAVLQALSCPGKLLIFHTAPLIEMGDTNLSSGFFGSNKPKSIFQPSEPALSLAKECIAQACGVYLFDLSQQDVGGAWPGHIPYLTGGALHTYSHLQGELDRERFSIDLKRTVEADTGYKAELRIFVSKDLRVSGCYGLFVPGPSTSRVALATLDWQTTLAVELAHNRALDETRGVVIQAVLSYSTQSGDRRTRVHTLTLRCSRHLQDAFRHYQAQTLLTFYCKKMYCAALERPLQDLREELQTEVTEALACYRKHCCSASVSAGQLVLPQYLRALPVYLNSLRKSEVLLPGLRSSVHQRLQQRCQVLSMDTCSTTTHFYPLLLPLPLSACSCNPPNPEQALRCCGVSLKPTGVYLVHAPLTLLIWVGTQVPASTLVMLFNTSCFSSLPSGETKLPILENPLSICIRSLINTLNSQAPWARKLWVVKQGDTCEEALQRHLVEDKSPNGGASYADFLYHLHVNSVRMAQ</sequence>